<feature type="compositionally biased region" description="Polar residues" evidence="1">
    <location>
        <begin position="124"/>
        <end position="135"/>
    </location>
</feature>
<accession>A0A645HPU8</accession>
<dbReference type="EMBL" id="VSSQ01097559">
    <property type="protein sequence ID" value="MPN40870.1"/>
    <property type="molecule type" value="Genomic_DNA"/>
</dbReference>
<feature type="region of interest" description="Disordered" evidence="1">
    <location>
        <begin position="112"/>
        <end position="135"/>
    </location>
</feature>
<protein>
    <submittedName>
        <fullName evidence="2">Uncharacterized protein</fullName>
    </submittedName>
</protein>
<gene>
    <name evidence="2" type="ORF">SDC9_188410</name>
</gene>
<name>A0A645HPU8_9ZZZZ</name>
<sequence length="135" mass="15041">MLELVGKATNTPYWRCIPGGKPDPVVVENMRRAYEALSPELKLGLVQVTLRKYGEPVQITQTLDEDTQRALQKVYSERYASLGELDVMTWKGFEPLFFGVPMAWDGQLAEMTPPPAARMPQEGVPTTTANDRVGS</sequence>
<organism evidence="2">
    <name type="scientific">bioreactor metagenome</name>
    <dbReference type="NCBI Taxonomy" id="1076179"/>
    <lineage>
        <taxon>unclassified sequences</taxon>
        <taxon>metagenomes</taxon>
        <taxon>ecological metagenomes</taxon>
    </lineage>
</organism>
<comment type="caution">
    <text evidence="2">The sequence shown here is derived from an EMBL/GenBank/DDBJ whole genome shotgun (WGS) entry which is preliminary data.</text>
</comment>
<evidence type="ECO:0000313" key="2">
    <source>
        <dbReference type="EMBL" id="MPN40870.1"/>
    </source>
</evidence>
<proteinExistence type="predicted"/>
<dbReference type="AlphaFoldDB" id="A0A645HPU8"/>
<reference evidence="2" key="1">
    <citation type="submission" date="2019-08" db="EMBL/GenBank/DDBJ databases">
        <authorList>
            <person name="Kucharzyk K."/>
            <person name="Murdoch R.W."/>
            <person name="Higgins S."/>
            <person name="Loffler F."/>
        </authorList>
    </citation>
    <scope>NUCLEOTIDE SEQUENCE</scope>
</reference>
<evidence type="ECO:0000256" key="1">
    <source>
        <dbReference type="SAM" id="MobiDB-lite"/>
    </source>
</evidence>